<comment type="caution">
    <text evidence="4">The sequence shown here is derived from an EMBL/GenBank/DDBJ whole genome shotgun (WGS) entry which is preliminary data.</text>
</comment>
<evidence type="ECO:0000259" key="3">
    <source>
        <dbReference type="Pfam" id="PF13193"/>
    </source>
</evidence>
<dbReference type="PROSITE" id="PS00455">
    <property type="entry name" value="AMP_BINDING"/>
    <property type="match status" value="1"/>
</dbReference>
<dbReference type="Gene3D" id="3.40.50.12780">
    <property type="entry name" value="N-terminal domain of ligase-like"/>
    <property type="match status" value="1"/>
</dbReference>
<dbReference type="InterPro" id="IPR050237">
    <property type="entry name" value="ATP-dep_AMP-bd_enzyme"/>
</dbReference>
<dbReference type="GO" id="GO:0016878">
    <property type="term" value="F:acid-thiol ligase activity"/>
    <property type="evidence" value="ECO:0007669"/>
    <property type="project" value="UniProtKB-ARBA"/>
</dbReference>
<evidence type="ECO:0000259" key="2">
    <source>
        <dbReference type="Pfam" id="PF00501"/>
    </source>
</evidence>
<accession>A0A2U2DMQ9</accession>
<dbReference type="Gene3D" id="3.30.300.30">
    <property type="match status" value="1"/>
</dbReference>
<dbReference type="PANTHER" id="PTHR43767:SF1">
    <property type="entry name" value="NONRIBOSOMAL PEPTIDE SYNTHASE PES1 (EUROFUNG)-RELATED"/>
    <property type="match status" value="1"/>
</dbReference>
<protein>
    <submittedName>
        <fullName evidence="4">AMP-binding protein</fullName>
    </submittedName>
</protein>
<dbReference type="RefSeq" id="WP_109459826.1">
    <property type="nucleotide sequence ID" value="NZ_QFBC01000009.1"/>
</dbReference>
<proteinExistence type="predicted"/>
<dbReference type="InterPro" id="IPR042099">
    <property type="entry name" value="ANL_N_sf"/>
</dbReference>
<dbReference type="PANTHER" id="PTHR43767">
    <property type="entry name" value="LONG-CHAIN-FATTY-ACID--COA LIGASE"/>
    <property type="match status" value="1"/>
</dbReference>
<dbReference type="Proteomes" id="UP000245252">
    <property type="component" value="Unassembled WGS sequence"/>
</dbReference>
<reference evidence="4 5" key="1">
    <citation type="submission" date="2018-05" db="EMBL/GenBank/DDBJ databases">
        <title>The draft genome of strain NS-104.</title>
        <authorList>
            <person name="Hang P."/>
            <person name="Jiang J."/>
        </authorList>
    </citation>
    <scope>NUCLEOTIDE SEQUENCE [LARGE SCALE GENOMIC DNA]</scope>
    <source>
        <strain evidence="4 5">NS-104</strain>
    </source>
</reference>
<dbReference type="InterPro" id="IPR025110">
    <property type="entry name" value="AMP-bd_C"/>
</dbReference>
<name>A0A2U2DMQ9_9HYPH</name>
<dbReference type="InterPro" id="IPR000873">
    <property type="entry name" value="AMP-dep_synth/lig_dom"/>
</dbReference>
<dbReference type="EMBL" id="QFBC01000009">
    <property type="protein sequence ID" value="PWE54604.1"/>
    <property type="molecule type" value="Genomic_DNA"/>
</dbReference>
<gene>
    <name evidence="4" type="ORF">DEM27_18975</name>
</gene>
<dbReference type="GO" id="GO:0046872">
    <property type="term" value="F:metal ion binding"/>
    <property type="evidence" value="ECO:0007669"/>
    <property type="project" value="UniProtKB-KW"/>
</dbReference>
<keyword evidence="5" id="KW-1185">Reference proteome</keyword>
<feature type="domain" description="AMP-dependent synthetase/ligase" evidence="2">
    <location>
        <begin position="48"/>
        <end position="393"/>
    </location>
</feature>
<evidence type="ECO:0000313" key="4">
    <source>
        <dbReference type="EMBL" id="PWE54604.1"/>
    </source>
</evidence>
<dbReference type="Pfam" id="PF13193">
    <property type="entry name" value="AMP-binding_C"/>
    <property type="match status" value="1"/>
</dbReference>
<dbReference type="OrthoDB" id="7315605at2"/>
<dbReference type="Pfam" id="PF00501">
    <property type="entry name" value="AMP-binding"/>
    <property type="match status" value="1"/>
</dbReference>
<keyword evidence="1" id="KW-0479">Metal-binding</keyword>
<feature type="domain" description="AMP-binding enzyme C-terminal" evidence="3">
    <location>
        <begin position="443"/>
        <end position="520"/>
    </location>
</feature>
<dbReference type="InterPro" id="IPR020845">
    <property type="entry name" value="AMP-binding_CS"/>
</dbReference>
<evidence type="ECO:0000313" key="5">
    <source>
        <dbReference type="Proteomes" id="UP000245252"/>
    </source>
</evidence>
<dbReference type="SUPFAM" id="SSF56801">
    <property type="entry name" value="Acetyl-CoA synthetase-like"/>
    <property type="match status" value="1"/>
</dbReference>
<dbReference type="InterPro" id="IPR045851">
    <property type="entry name" value="AMP-bd_C_sf"/>
</dbReference>
<dbReference type="AlphaFoldDB" id="A0A2U2DMQ9"/>
<sequence>MGKRQEVLAAPVPAYAERRRRIEAEPLPANIGALIDAAADEAGDALLWDFFESGETITYSEMRRTVNGLATRLVALGITKGTHIGVMLPNIAALPLTWLAIGRIGAVMVPINVSYRERELAHVVSSADVTWLVAHEDCLPVIDAARAHGQISISPSRVIVVGDADDEMIAWKDLASDPRDTFAAPAPVGHDDLLNIQFTSGTSGFPKGCILTQRYWISAGKVNAFRDGRRYRRILASTPFFYMDPQWLLLMTIYHRGTLYVAARQSTSRFMEWVRRYRIEFCLLPWVLHSQPDHPDDRNNEVIRSNIYGAPRDLHAKLEDRYDLNAREAFGMTELGPTMFMPIEKSEMVGSGSCGVPCPFRDCKIVDEAGQELPNGEMGELLVRGPGIMGGYYNNPQATEEVFADGWFRTGDLFRKDEDGNFFIVGRKKDMIRRSAENIAAREVESVLNAVSSVAEVAVIGVPDPLRGEEVKAYIKLKDGFDRSDATLGAIIDEARKGLAPFKVPRFYTFVDDFPRTVSLKIAKPQISAGISDLRAGSFDRVENRWIQEG</sequence>
<evidence type="ECO:0000256" key="1">
    <source>
        <dbReference type="ARBA" id="ARBA00022723"/>
    </source>
</evidence>
<organism evidence="4 5">
    <name type="scientific">Metarhizobium album</name>
    <dbReference type="NCBI Taxonomy" id="2182425"/>
    <lineage>
        <taxon>Bacteria</taxon>
        <taxon>Pseudomonadati</taxon>
        <taxon>Pseudomonadota</taxon>
        <taxon>Alphaproteobacteria</taxon>
        <taxon>Hyphomicrobiales</taxon>
        <taxon>Rhizobiaceae</taxon>
        <taxon>Metarhizobium</taxon>
    </lineage>
</organism>